<keyword evidence="2" id="KW-1185">Reference proteome</keyword>
<dbReference type="AlphaFoldDB" id="A0AAC8Z209"/>
<dbReference type="EMBL" id="CP013344">
    <property type="protein sequence ID" value="AMU90357.1"/>
    <property type="molecule type" value="Genomic_DNA"/>
</dbReference>
<dbReference type="Proteomes" id="UP000076088">
    <property type="component" value="Chromosome"/>
</dbReference>
<evidence type="ECO:0000313" key="2">
    <source>
        <dbReference type="Proteomes" id="UP000076088"/>
    </source>
</evidence>
<gene>
    <name evidence="1" type="ORF">ATM17_15125</name>
</gene>
<protein>
    <recommendedName>
        <fullName evidence="3">Conjugal transfer protein TraR</fullName>
    </recommendedName>
</protein>
<evidence type="ECO:0008006" key="3">
    <source>
        <dbReference type="Google" id="ProtNLM"/>
    </source>
</evidence>
<organism evidence="1 2">
    <name type="scientific">Sphingopyxis macrogoltabida</name>
    <name type="common">Sphingomonas macrogoltabidus</name>
    <dbReference type="NCBI Taxonomy" id="33050"/>
    <lineage>
        <taxon>Bacteria</taxon>
        <taxon>Pseudomonadati</taxon>
        <taxon>Pseudomonadota</taxon>
        <taxon>Alphaproteobacteria</taxon>
        <taxon>Sphingomonadales</taxon>
        <taxon>Sphingomonadaceae</taxon>
        <taxon>Sphingopyxis</taxon>
    </lineage>
</organism>
<reference evidence="1 2" key="2">
    <citation type="journal article" date="2016" name="Genome Announc.">
        <title>Complete Genome Sequence of Sphingopyxis macrogoltabida Strain 203N (NBRC 111659), a Polyethylene Glycol Degrader.</title>
        <authorList>
            <person name="Ohtsubo Y."/>
            <person name="Nonoyama S."/>
            <person name="Nagata Y."/>
            <person name="Numata M."/>
            <person name="Tsuchikane K."/>
            <person name="Hosoyama A."/>
            <person name="Yamazoe A."/>
            <person name="Tsuda M."/>
            <person name="Fujita N."/>
            <person name="Kawai F."/>
        </authorList>
    </citation>
    <scope>NUCLEOTIDE SEQUENCE [LARGE SCALE GENOMIC DNA]</scope>
    <source>
        <strain evidence="1 2">203N</strain>
    </source>
</reference>
<dbReference type="RefSeq" id="WP_054733579.1">
    <property type="nucleotide sequence ID" value="NZ_CP009429.1"/>
</dbReference>
<sequence length="60" mass="6497">MADDIDMATELADQHLAHSLRAARAPVPAGVPGECEKCGEDMPRLVNGWCGYCRDGRSPR</sequence>
<evidence type="ECO:0000313" key="1">
    <source>
        <dbReference type="EMBL" id="AMU90357.1"/>
    </source>
</evidence>
<accession>A0AAC8Z209</accession>
<dbReference type="KEGG" id="smaz:LH19_14520"/>
<name>A0AAC8Z209_SPHMC</name>
<reference evidence="2" key="1">
    <citation type="submission" date="2015-11" db="EMBL/GenBank/DDBJ databases">
        <title>Complete genome sequence of a polyethylene-glycol degrader Sphingopyxis macrogoltabida 203N (NBRC 111659).</title>
        <authorList>
            <person name="Yoshiyuki O."/>
            <person name="Shouta N."/>
            <person name="Nagata Y."/>
            <person name="Numata M."/>
            <person name="Tsuchikane K."/>
            <person name="Hosoyama A."/>
            <person name="Yamazoe A."/>
            <person name="Tsuda M."/>
            <person name="Fujita N."/>
            <person name="Kawai F."/>
        </authorList>
    </citation>
    <scope>NUCLEOTIDE SEQUENCE [LARGE SCALE GENOMIC DNA]</scope>
    <source>
        <strain evidence="2">203N</strain>
    </source>
</reference>
<proteinExistence type="predicted"/>